<evidence type="ECO:0000313" key="4">
    <source>
        <dbReference type="EMBL" id="MBM7583797.1"/>
    </source>
</evidence>
<dbReference type="GO" id="GO:0008477">
    <property type="term" value="F:purine nucleosidase activity"/>
    <property type="evidence" value="ECO:0007669"/>
    <property type="project" value="UniProtKB-EC"/>
</dbReference>
<dbReference type="Gene3D" id="3.90.245.10">
    <property type="entry name" value="Ribonucleoside hydrolase-like"/>
    <property type="match status" value="1"/>
</dbReference>
<keyword evidence="1 4" id="KW-0378">Hydrolase</keyword>
<gene>
    <name evidence="4" type="ORF">JOC86_000334</name>
</gene>
<dbReference type="EMBL" id="JAFBDZ010000001">
    <property type="protein sequence ID" value="MBM7583797.1"/>
    <property type="molecule type" value="Genomic_DNA"/>
</dbReference>
<protein>
    <submittedName>
        <fullName evidence="4">Purine nucleosidase</fullName>
        <ecNumber evidence="4">3.2.2.1</ecNumber>
    </submittedName>
</protein>
<dbReference type="InterPro" id="IPR023186">
    <property type="entry name" value="IUNH"/>
</dbReference>
<proteinExistence type="predicted"/>
<accession>A0ABS2N7G7</accession>
<dbReference type="SUPFAM" id="SSF53590">
    <property type="entry name" value="Nucleoside hydrolase"/>
    <property type="match status" value="1"/>
</dbReference>
<dbReference type="Proteomes" id="UP001646157">
    <property type="component" value="Unassembled WGS sequence"/>
</dbReference>
<evidence type="ECO:0000259" key="3">
    <source>
        <dbReference type="Pfam" id="PF01156"/>
    </source>
</evidence>
<name>A0ABS2N7G7_9BACI</name>
<dbReference type="CDD" id="cd00455">
    <property type="entry name" value="nuc_hydro"/>
    <property type="match status" value="1"/>
</dbReference>
<keyword evidence="2 4" id="KW-0326">Glycosidase</keyword>
<feature type="domain" description="Inosine/uridine-preferring nucleoside hydrolase" evidence="3">
    <location>
        <begin position="4"/>
        <end position="299"/>
    </location>
</feature>
<reference evidence="4 5" key="1">
    <citation type="submission" date="2021-01" db="EMBL/GenBank/DDBJ databases">
        <title>Genomic Encyclopedia of Type Strains, Phase IV (KMG-IV): sequencing the most valuable type-strain genomes for metagenomic binning, comparative biology and taxonomic classification.</title>
        <authorList>
            <person name="Goeker M."/>
        </authorList>
    </citation>
    <scope>NUCLEOTIDE SEQUENCE [LARGE SCALE GENOMIC DNA]</scope>
    <source>
        <strain evidence="4 5">DSM 24834</strain>
    </source>
</reference>
<sequence length="317" mass="35147">MKNILLFADPGIDDSIAIMYALLHPEINVTGIVTGYGNVDKEHATNNVAYLLKLANREDVPIIGGATRPMTGDFPTFYPEIHGPEGLGPIRPPDEFTGTLDNISIIFDIINKYPDLTIVDVGRKTSLAIAYLLNSDEINNINEFYIMGGAFLVPGNVTPYAEANFYGDPLASQIIVQNLSNVIIVPLNVSNKAIVTMDVVEEIQKASNNPLIELLDEVMEYYINAYKKIIPEINGAPLHDVLTLSLLMNTEMGRSISRDVTLNEEEPAKGQSLADFRIGSERSKKGTEIYLDFDYSKFLNDFINIMSSPLQKDKKKE</sequence>
<keyword evidence="5" id="KW-1185">Reference proteome</keyword>
<evidence type="ECO:0000256" key="1">
    <source>
        <dbReference type="ARBA" id="ARBA00022801"/>
    </source>
</evidence>
<dbReference type="InterPro" id="IPR036452">
    <property type="entry name" value="Ribo_hydro-like"/>
</dbReference>
<comment type="caution">
    <text evidence="4">The sequence shown here is derived from an EMBL/GenBank/DDBJ whole genome shotgun (WGS) entry which is preliminary data.</text>
</comment>
<evidence type="ECO:0000313" key="5">
    <source>
        <dbReference type="Proteomes" id="UP001646157"/>
    </source>
</evidence>
<dbReference type="PANTHER" id="PTHR12304">
    <property type="entry name" value="INOSINE-URIDINE PREFERRING NUCLEOSIDE HYDROLASE"/>
    <property type="match status" value="1"/>
</dbReference>
<dbReference type="EC" id="3.2.2.1" evidence="4"/>
<dbReference type="RefSeq" id="WP_205168029.1">
    <property type="nucleotide sequence ID" value="NZ_JAFBDZ010000001.1"/>
</dbReference>
<dbReference type="PANTHER" id="PTHR12304:SF4">
    <property type="entry name" value="URIDINE NUCLEOSIDASE"/>
    <property type="match status" value="1"/>
</dbReference>
<dbReference type="InterPro" id="IPR001910">
    <property type="entry name" value="Inosine/uridine_hydrolase_dom"/>
</dbReference>
<dbReference type="Pfam" id="PF01156">
    <property type="entry name" value="IU_nuc_hydro"/>
    <property type="match status" value="1"/>
</dbReference>
<evidence type="ECO:0000256" key="2">
    <source>
        <dbReference type="ARBA" id="ARBA00023295"/>
    </source>
</evidence>
<organism evidence="4 5">
    <name type="scientific">Rossellomorea pakistanensis</name>
    <dbReference type="NCBI Taxonomy" id="992288"/>
    <lineage>
        <taxon>Bacteria</taxon>
        <taxon>Bacillati</taxon>
        <taxon>Bacillota</taxon>
        <taxon>Bacilli</taxon>
        <taxon>Bacillales</taxon>
        <taxon>Bacillaceae</taxon>
        <taxon>Rossellomorea</taxon>
    </lineage>
</organism>